<dbReference type="GO" id="GO:0043448">
    <property type="term" value="P:alkane catabolic process"/>
    <property type="evidence" value="ECO:0007669"/>
    <property type="project" value="TreeGrafter"/>
</dbReference>
<dbReference type="PROSITE" id="PS51257">
    <property type="entry name" value="PROKAR_LIPOPROTEIN"/>
    <property type="match status" value="1"/>
</dbReference>
<sequence length="217" mass="22635">MKLRSRVLPAAAAAALLLAACDAGDDAQDPGVEDTDTGATEDTDDGGILDDDLTGDDTLGEDTAEEQALDPEDAEVQLDVVSSELGDHVVDAEGRSLYVSSDDEEGVSNCLNDCAQIWPPVLVDGEPTAIGELDETLLGTTERDDDTGTQVTYNGWPLYWFVSDAEPGDTRGQGVNGTWWLIGGDGEPIAEGGIQDEPGDADAGTDEDTDAEGDEDA</sequence>
<dbReference type="Proteomes" id="UP000650511">
    <property type="component" value="Unassembled WGS sequence"/>
</dbReference>
<protein>
    <recommendedName>
        <fullName evidence="5">Lipoprotein with Yx(FWY)xxD motif</fullName>
    </recommendedName>
</protein>
<evidence type="ECO:0000256" key="1">
    <source>
        <dbReference type="SAM" id="MobiDB-lite"/>
    </source>
</evidence>
<organism evidence="3 4">
    <name type="scientific">Egicoccus halophilus</name>
    <dbReference type="NCBI Taxonomy" id="1670830"/>
    <lineage>
        <taxon>Bacteria</taxon>
        <taxon>Bacillati</taxon>
        <taxon>Actinomycetota</taxon>
        <taxon>Nitriliruptoria</taxon>
        <taxon>Egicoccales</taxon>
        <taxon>Egicoccaceae</taxon>
        <taxon>Egicoccus</taxon>
    </lineage>
</organism>
<dbReference type="EMBL" id="BMHA01000014">
    <property type="protein sequence ID" value="GGI09233.1"/>
    <property type="molecule type" value="Genomic_DNA"/>
</dbReference>
<reference evidence="3" key="2">
    <citation type="submission" date="2020-09" db="EMBL/GenBank/DDBJ databases">
        <authorList>
            <person name="Sun Q."/>
            <person name="Zhou Y."/>
        </authorList>
    </citation>
    <scope>NUCLEOTIDE SEQUENCE</scope>
    <source>
        <strain evidence="3">CGMCC 1.14988</strain>
    </source>
</reference>
<dbReference type="PANTHER" id="PTHR39335">
    <property type="entry name" value="BLL4220 PROTEIN"/>
    <property type="match status" value="1"/>
</dbReference>
<dbReference type="AlphaFoldDB" id="A0A8J3AB33"/>
<reference evidence="3" key="1">
    <citation type="journal article" date="2014" name="Int. J. Syst. Evol. Microbiol.">
        <title>Complete genome sequence of Corynebacterium casei LMG S-19264T (=DSM 44701T), isolated from a smear-ripened cheese.</title>
        <authorList>
            <consortium name="US DOE Joint Genome Institute (JGI-PGF)"/>
            <person name="Walter F."/>
            <person name="Albersmeier A."/>
            <person name="Kalinowski J."/>
            <person name="Ruckert C."/>
        </authorList>
    </citation>
    <scope>NUCLEOTIDE SEQUENCE</scope>
    <source>
        <strain evidence="3">CGMCC 1.14988</strain>
    </source>
</reference>
<feature type="region of interest" description="Disordered" evidence="1">
    <location>
        <begin position="24"/>
        <end position="59"/>
    </location>
</feature>
<dbReference type="InterPro" id="IPR005297">
    <property type="entry name" value="Lipoprotein_repeat"/>
</dbReference>
<feature type="region of interest" description="Disordered" evidence="1">
    <location>
        <begin position="180"/>
        <end position="217"/>
    </location>
</feature>
<dbReference type="RefSeq" id="WP_165404066.1">
    <property type="nucleotide sequence ID" value="NZ_BMHA01000014.1"/>
</dbReference>
<dbReference type="PANTHER" id="PTHR39335:SF1">
    <property type="entry name" value="BLL4220 PROTEIN"/>
    <property type="match status" value="1"/>
</dbReference>
<dbReference type="Pfam" id="PF03640">
    <property type="entry name" value="Lipoprotein_15"/>
    <property type="match status" value="2"/>
</dbReference>
<evidence type="ECO:0000313" key="3">
    <source>
        <dbReference type="EMBL" id="GGI09233.1"/>
    </source>
</evidence>
<proteinExistence type="predicted"/>
<evidence type="ECO:0000256" key="2">
    <source>
        <dbReference type="SAM" id="SignalP"/>
    </source>
</evidence>
<comment type="caution">
    <text evidence="3">The sequence shown here is derived from an EMBL/GenBank/DDBJ whole genome shotgun (WGS) entry which is preliminary data.</text>
</comment>
<feature type="signal peptide" evidence="2">
    <location>
        <begin position="1"/>
        <end position="23"/>
    </location>
</feature>
<gene>
    <name evidence="3" type="ORF">GCM10011354_33060</name>
</gene>
<feature type="chain" id="PRO_5039005994" description="Lipoprotein with Yx(FWY)xxD motif" evidence="2">
    <location>
        <begin position="24"/>
        <end position="217"/>
    </location>
</feature>
<evidence type="ECO:0000313" key="4">
    <source>
        <dbReference type="Proteomes" id="UP000650511"/>
    </source>
</evidence>
<keyword evidence="4" id="KW-1185">Reference proteome</keyword>
<accession>A0A8J3AB33</accession>
<feature type="compositionally biased region" description="Acidic residues" evidence="1">
    <location>
        <begin position="197"/>
        <end position="217"/>
    </location>
</feature>
<name>A0A8J3AB33_9ACTN</name>
<keyword evidence="2" id="KW-0732">Signal</keyword>
<evidence type="ECO:0008006" key="5">
    <source>
        <dbReference type="Google" id="ProtNLM"/>
    </source>
</evidence>